<protein>
    <submittedName>
        <fullName evidence="2">Sulfatase-modifying factor enzyme 1</fullName>
    </submittedName>
</protein>
<evidence type="ECO:0000313" key="2">
    <source>
        <dbReference type="EMBL" id="TYP80291.1"/>
    </source>
</evidence>
<sequence>MGSDESPDVLSKDYPQYERRRVQELGDEAPVHQVRITQPFYLGQFEVTVGQFRKFLEASGYIPESVADGTGGYGYNANYDPTKSDSGEAEVCCQIWSPYN</sequence>
<accession>A0A5D3YB92</accession>
<feature type="domain" description="Sulfatase-modifying factor enzyme-like" evidence="1">
    <location>
        <begin position="26"/>
        <end position="69"/>
    </location>
</feature>
<dbReference type="InterPro" id="IPR016187">
    <property type="entry name" value="CTDL_fold"/>
</dbReference>
<name>A0A5D3YB92_9PROT</name>
<dbReference type="EMBL" id="VNHT01000061">
    <property type="protein sequence ID" value="TYP80291.1"/>
    <property type="molecule type" value="Genomic_DNA"/>
</dbReference>
<dbReference type="Proteomes" id="UP000324176">
    <property type="component" value="Unassembled WGS sequence"/>
</dbReference>
<dbReference type="AlphaFoldDB" id="A0A5D3YB92"/>
<dbReference type="Gene3D" id="3.90.1580.10">
    <property type="entry name" value="paralog of FGE (formylglycine-generating enzyme)"/>
    <property type="match status" value="1"/>
</dbReference>
<comment type="caution">
    <text evidence="2">The sequence shown here is derived from an EMBL/GenBank/DDBJ whole genome shotgun (WGS) entry which is preliminary data.</text>
</comment>
<dbReference type="Pfam" id="PF03781">
    <property type="entry name" value="FGE-sulfatase"/>
    <property type="match status" value="1"/>
</dbReference>
<gene>
    <name evidence="2" type="ORF">BCL69_106118</name>
</gene>
<dbReference type="SUPFAM" id="SSF56436">
    <property type="entry name" value="C-type lectin-like"/>
    <property type="match status" value="1"/>
</dbReference>
<organism evidence="2 3">
    <name type="scientific">Nitrosomonas communis</name>
    <dbReference type="NCBI Taxonomy" id="44574"/>
    <lineage>
        <taxon>Bacteria</taxon>
        <taxon>Pseudomonadati</taxon>
        <taxon>Pseudomonadota</taxon>
        <taxon>Betaproteobacteria</taxon>
        <taxon>Nitrosomonadales</taxon>
        <taxon>Nitrosomonadaceae</taxon>
        <taxon>Nitrosomonas</taxon>
    </lineage>
</organism>
<dbReference type="InterPro" id="IPR042095">
    <property type="entry name" value="SUMF_sf"/>
</dbReference>
<proteinExistence type="predicted"/>
<evidence type="ECO:0000313" key="3">
    <source>
        <dbReference type="Proteomes" id="UP000324176"/>
    </source>
</evidence>
<reference evidence="2 3" key="1">
    <citation type="submission" date="2019-07" db="EMBL/GenBank/DDBJ databases">
        <title>Active sludge and wastewater microbial communities from Klosterneuburg, Austria.</title>
        <authorList>
            <person name="Wagner M."/>
        </authorList>
    </citation>
    <scope>NUCLEOTIDE SEQUENCE [LARGE SCALE GENOMIC DNA]</scope>
    <source>
        <strain evidence="2 3">Nm2</strain>
    </source>
</reference>
<evidence type="ECO:0000259" key="1">
    <source>
        <dbReference type="Pfam" id="PF03781"/>
    </source>
</evidence>
<dbReference type="InterPro" id="IPR005532">
    <property type="entry name" value="SUMF_dom"/>
</dbReference>